<name>L8GJ16_ACACF</name>
<evidence type="ECO:0000313" key="1">
    <source>
        <dbReference type="EMBL" id="ELR13002.1"/>
    </source>
</evidence>
<dbReference type="AlphaFoldDB" id="L8GJ16"/>
<dbReference type="VEuPathDB" id="AmoebaDB:ACA1_096740"/>
<evidence type="ECO:0000313" key="2">
    <source>
        <dbReference type="Proteomes" id="UP000011083"/>
    </source>
</evidence>
<organism evidence="1 2">
    <name type="scientific">Acanthamoeba castellanii (strain ATCC 30010 / Neff)</name>
    <dbReference type="NCBI Taxonomy" id="1257118"/>
    <lineage>
        <taxon>Eukaryota</taxon>
        <taxon>Amoebozoa</taxon>
        <taxon>Discosea</taxon>
        <taxon>Longamoebia</taxon>
        <taxon>Centramoebida</taxon>
        <taxon>Acanthamoebidae</taxon>
        <taxon>Acanthamoeba</taxon>
    </lineage>
</organism>
<sequence length="81" mass="9170">MAQGKVCATKEEFDALDFEGLADLVRQRLADTTPADTSYKALTEAVRQAFYRDYSLWDAEFDYIERVVARVLAEASRQSEG</sequence>
<keyword evidence="2" id="KW-1185">Reference proteome</keyword>
<dbReference type="GeneID" id="14913119"/>
<reference evidence="1 2" key="1">
    <citation type="journal article" date="2013" name="Genome Biol.">
        <title>Genome of Acanthamoeba castellanii highlights extensive lateral gene transfer and early evolution of tyrosine kinase signaling.</title>
        <authorList>
            <person name="Clarke M."/>
            <person name="Lohan A.J."/>
            <person name="Liu B."/>
            <person name="Lagkouvardos I."/>
            <person name="Roy S."/>
            <person name="Zafar N."/>
            <person name="Bertelli C."/>
            <person name="Schilde C."/>
            <person name="Kianianmomeni A."/>
            <person name="Burglin T.R."/>
            <person name="Frech C."/>
            <person name="Turcotte B."/>
            <person name="Kopec K.O."/>
            <person name="Synnott J.M."/>
            <person name="Choo C."/>
            <person name="Paponov I."/>
            <person name="Finkler A."/>
            <person name="Soon Heng Tan C."/>
            <person name="Hutchins A.P."/>
            <person name="Weinmeier T."/>
            <person name="Rattei T."/>
            <person name="Chu J.S."/>
            <person name="Gimenez G."/>
            <person name="Irimia M."/>
            <person name="Rigden D.J."/>
            <person name="Fitzpatrick D.A."/>
            <person name="Lorenzo-Morales J."/>
            <person name="Bateman A."/>
            <person name="Chiu C.H."/>
            <person name="Tang P."/>
            <person name="Hegemann P."/>
            <person name="Fromm H."/>
            <person name="Raoult D."/>
            <person name="Greub G."/>
            <person name="Miranda-Saavedra D."/>
            <person name="Chen N."/>
            <person name="Nash P."/>
            <person name="Ginger M.L."/>
            <person name="Horn M."/>
            <person name="Schaap P."/>
            <person name="Caler L."/>
            <person name="Loftus B."/>
        </authorList>
    </citation>
    <scope>NUCLEOTIDE SEQUENCE [LARGE SCALE GENOMIC DNA]</scope>
    <source>
        <strain evidence="1 2">Neff</strain>
    </source>
</reference>
<dbReference type="Proteomes" id="UP000011083">
    <property type="component" value="Unassembled WGS sequence"/>
</dbReference>
<accession>L8GJ16</accession>
<gene>
    <name evidence="1" type="ORF">ACA1_096740</name>
</gene>
<dbReference type="KEGG" id="acan:ACA1_096740"/>
<dbReference type="RefSeq" id="XP_004335015.1">
    <property type="nucleotide sequence ID" value="XM_004334967.1"/>
</dbReference>
<protein>
    <submittedName>
        <fullName evidence="1">Uncharacterized protein</fullName>
    </submittedName>
</protein>
<proteinExistence type="predicted"/>
<dbReference type="EMBL" id="KB008103">
    <property type="protein sequence ID" value="ELR13002.1"/>
    <property type="molecule type" value="Genomic_DNA"/>
</dbReference>